<feature type="binding site" evidence="10">
    <location>
        <position position="63"/>
    </location>
    <ligand>
        <name>Zn(2+)</name>
        <dbReference type="ChEBI" id="CHEBI:29105"/>
        <label>1</label>
        <note>catalytic</note>
    </ligand>
</feature>
<comment type="catalytic activity">
    <reaction evidence="10">
        <text>Endonucleolytic cleavage of RNA, removing extra 3' nucleotides from tRNA precursor, generating 3' termini of tRNAs. A 3'-hydroxy group is left at the tRNA terminus and a 5'-phosphoryl group is left at the trailer molecule.</text>
        <dbReference type="EC" id="3.1.26.11"/>
    </reaction>
</comment>
<gene>
    <name evidence="10 11" type="primary">rnz</name>
    <name evidence="11" type="ORF">AL503_010210</name>
</gene>
<feature type="active site" description="Proton acceptor" evidence="10">
    <location>
        <position position="67"/>
    </location>
</feature>
<accession>A0A2K0A7V8</accession>
<sequence length="306" mass="34705">MEVTFFGTSAGLPTKERNTQAIALNLEPFSNSIWLFDVGEGTQHQILHHSIKLGKVDHIFITHMHGDHIFGLPGLLTSRSFQGGEDKPLTVIGPRGLQQFIETTLRLSESHLNYPITYIEIDNHFTYHHKGFSISAHLLNHGIPSYGYRIESPTTPGTIDVEALKSIGLYPGPKYQEVKSYDNFEHEGQVYNSENFKGPAKPGPIISIFGDTKPCQSELSIAKDSDVMIHEATYIEGEKTLANNYHHSHIEDVFELIKQANVKRSLITHLSNRYNHENIQLIKQQLKTHEDVPNFEFVKDFDTFKI</sequence>
<dbReference type="EMBL" id="LORN02000015">
    <property type="protein sequence ID" value="PNN21115.1"/>
    <property type="molecule type" value="Genomic_DNA"/>
</dbReference>
<dbReference type="RefSeq" id="WP_037550534.1">
    <property type="nucleotide sequence ID" value="NZ_CAJCFZ010000003.1"/>
</dbReference>
<dbReference type="HAMAP" id="MF_01818">
    <property type="entry name" value="RNase_Z_BN"/>
    <property type="match status" value="1"/>
</dbReference>
<dbReference type="FunFam" id="3.60.15.10:FF:000002">
    <property type="entry name" value="Ribonuclease Z"/>
    <property type="match status" value="1"/>
</dbReference>
<feature type="binding site" evidence="10">
    <location>
        <position position="67"/>
    </location>
    <ligand>
        <name>Zn(2+)</name>
        <dbReference type="ChEBI" id="CHEBI:29105"/>
        <label>2</label>
        <note>catalytic</note>
    </ligand>
</feature>
<comment type="function">
    <text evidence="9 10">Zinc phosphodiesterase, which displays some tRNA 3'-processing endonuclease activity. Probably involved in tRNA maturation, by removing a 3'-trailer from precursor tRNA.</text>
</comment>
<dbReference type="GO" id="GO:0042802">
    <property type="term" value="F:identical protein binding"/>
    <property type="evidence" value="ECO:0007669"/>
    <property type="project" value="UniProtKB-ARBA"/>
</dbReference>
<evidence type="ECO:0000256" key="5">
    <source>
        <dbReference type="ARBA" id="ARBA00022723"/>
    </source>
</evidence>
<feature type="binding site" evidence="10">
    <location>
        <position position="269"/>
    </location>
    <ligand>
        <name>Zn(2+)</name>
        <dbReference type="ChEBI" id="CHEBI:29105"/>
        <label>2</label>
        <note>catalytic</note>
    </ligand>
</feature>
<evidence type="ECO:0000256" key="10">
    <source>
        <dbReference type="HAMAP-Rule" id="MF_01818"/>
    </source>
</evidence>
<protein>
    <recommendedName>
        <fullName evidence="2 10">Ribonuclease Z</fullName>
        <shortName evidence="10">RNase Z</shortName>
        <ecNumber evidence="2 10">3.1.26.11</ecNumber>
    </recommendedName>
    <alternativeName>
        <fullName evidence="10">tRNA 3 endonuclease</fullName>
    </alternativeName>
    <alternativeName>
        <fullName evidence="10">tRNase Z</fullName>
    </alternativeName>
</protein>
<comment type="similarity">
    <text evidence="10">Belongs to the RNase Z family.</text>
</comment>
<dbReference type="GO" id="GO:0008270">
    <property type="term" value="F:zinc ion binding"/>
    <property type="evidence" value="ECO:0007669"/>
    <property type="project" value="UniProtKB-UniRule"/>
</dbReference>
<comment type="subunit">
    <text evidence="1 10">Homodimer.</text>
</comment>
<dbReference type="AlphaFoldDB" id="A0A2K0A7V8"/>
<evidence type="ECO:0000256" key="8">
    <source>
        <dbReference type="ARBA" id="ARBA00022833"/>
    </source>
</evidence>
<evidence type="ECO:0000256" key="3">
    <source>
        <dbReference type="ARBA" id="ARBA00022694"/>
    </source>
</evidence>
<dbReference type="InterPro" id="IPR013471">
    <property type="entry name" value="RNase_Z/BN"/>
</dbReference>
<feature type="binding site" evidence="10">
    <location>
        <position position="211"/>
    </location>
    <ligand>
        <name>Zn(2+)</name>
        <dbReference type="ChEBI" id="CHEBI:29105"/>
        <label>2</label>
        <note>catalytic</note>
    </ligand>
</feature>
<dbReference type="GO" id="GO:0042781">
    <property type="term" value="F:3'-tRNA processing endoribonuclease activity"/>
    <property type="evidence" value="ECO:0007669"/>
    <property type="project" value="UniProtKB-UniRule"/>
</dbReference>
<keyword evidence="7 10" id="KW-0378">Hydrolase</keyword>
<dbReference type="Proteomes" id="UP000053523">
    <property type="component" value="Unassembled WGS sequence"/>
</dbReference>
<dbReference type="CDD" id="cd07717">
    <property type="entry name" value="RNaseZ_ZiPD-like_MBL-fold"/>
    <property type="match status" value="1"/>
</dbReference>
<dbReference type="EC" id="3.1.26.11" evidence="2 10"/>
<dbReference type="Gene3D" id="3.60.15.10">
    <property type="entry name" value="Ribonuclease Z/Hydroxyacylglutathione hydrolase-like"/>
    <property type="match status" value="1"/>
</dbReference>
<evidence type="ECO:0000256" key="7">
    <source>
        <dbReference type="ARBA" id="ARBA00022801"/>
    </source>
</evidence>
<organism evidence="11 12">
    <name type="scientific">Staphylococcus haemolyticus</name>
    <dbReference type="NCBI Taxonomy" id="1283"/>
    <lineage>
        <taxon>Bacteria</taxon>
        <taxon>Bacillati</taxon>
        <taxon>Bacillota</taxon>
        <taxon>Bacilli</taxon>
        <taxon>Bacillales</taxon>
        <taxon>Staphylococcaceae</taxon>
        <taxon>Staphylococcus</taxon>
    </lineage>
</organism>
<dbReference type="Pfam" id="PF23023">
    <property type="entry name" value="Anti-Pycsar_Apyc1"/>
    <property type="match status" value="1"/>
</dbReference>
<evidence type="ECO:0000313" key="12">
    <source>
        <dbReference type="Proteomes" id="UP000053523"/>
    </source>
</evidence>
<feature type="binding site" evidence="10">
    <location>
        <position position="65"/>
    </location>
    <ligand>
        <name>Zn(2+)</name>
        <dbReference type="ChEBI" id="CHEBI:29105"/>
        <label>1</label>
        <note>catalytic</note>
    </ligand>
</feature>
<keyword evidence="3 10" id="KW-0819">tRNA processing</keyword>
<feature type="binding site" evidence="10">
    <location>
        <position position="211"/>
    </location>
    <ligand>
        <name>Zn(2+)</name>
        <dbReference type="ChEBI" id="CHEBI:29105"/>
        <label>1</label>
        <note>catalytic</note>
    </ligand>
</feature>
<evidence type="ECO:0000256" key="2">
    <source>
        <dbReference type="ARBA" id="ARBA00012477"/>
    </source>
</evidence>
<keyword evidence="5 10" id="KW-0479">Metal-binding</keyword>
<keyword evidence="8 10" id="KW-0862">Zinc</keyword>
<keyword evidence="6 10" id="KW-0255">Endonuclease</keyword>
<comment type="cofactor">
    <cofactor evidence="10">
        <name>Zn(2+)</name>
        <dbReference type="ChEBI" id="CHEBI:29105"/>
    </cofactor>
    <text evidence="10">Binds 2 Zn(2+) ions.</text>
</comment>
<feature type="binding site" evidence="10">
    <location>
        <position position="141"/>
    </location>
    <ligand>
        <name>Zn(2+)</name>
        <dbReference type="ChEBI" id="CHEBI:29105"/>
        <label>1</label>
        <note>catalytic</note>
    </ligand>
</feature>
<evidence type="ECO:0000256" key="6">
    <source>
        <dbReference type="ARBA" id="ARBA00022759"/>
    </source>
</evidence>
<keyword evidence="4 10" id="KW-0540">Nuclease</keyword>
<evidence type="ECO:0000256" key="1">
    <source>
        <dbReference type="ARBA" id="ARBA00011738"/>
    </source>
</evidence>
<evidence type="ECO:0000313" key="11">
    <source>
        <dbReference type="EMBL" id="PNN21115.1"/>
    </source>
</evidence>
<dbReference type="NCBIfam" id="TIGR02651">
    <property type="entry name" value="RNase_Z"/>
    <property type="match status" value="1"/>
</dbReference>
<dbReference type="NCBIfam" id="NF000801">
    <property type="entry name" value="PRK00055.1-3"/>
    <property type="match status" value="1"/>
</dbReference>
<reference evidence="11 12" key="1">
    <citation type="submission" date="2017-12" db="EMBL/GenBank/DDBJ databases">
        <title>FDA dAtabase for Regulatory Grade micrObial Sequences (FDA-ARGOS): Supporting development and validation of Infectious Disease Dx tests.</title>
        <authorList>
            <person name="Hoffmann M."/>
            <person name="Allard M."/>
            <person name="Evans P."/>
            <person name="Brown E."/>
            <person name="Tallon L."/>
            <person name="Sadzewicz L."/>
            <person name="Sengamalay N."/>
            <person name="Ott S."/>
            <person name="Godinez A."/>
            <person name="Nagaraj S."/>
            <person name="Vavikolanu K."/>
            <person name="Aluvathingal J."/>
            <person name="Nadendla S."/>
            <person name="Sichtig H."/>
        </authorList>
    </citation>
    <scope>NUCLEOTIDE SEQUENCE [LARGE SCALE GENOMIC DNA]</scope>
    <source>
        <strain evidence="11 12">FDAARGOS_148</strain>
    </source>
</reference>
<comment type="caution">
    <text evidence="11">The sequence shown here is derived from an EMBL/GenBank/DDBJ whole genome shotgun (WGS) entry which is preliminary data.</text>
</comment>
<proteinExistence type="inferred from homology"/>
<dbReference type="PANTHER" id="PTHR46018:SF2">
    <property type="entry name" value="ZINC PHOSPHODIESTERASE ELAC PROTEIN 1"/>
    <property type="match status" value="1"/>
</dbReference>
<dbReference type="SUPFAM" id="SSF56281">
    <property type="entry name" value="Metallo-hydrolase/oxidoreductase"/>
    <property type="match status" value="1"/>
</dbReference>
<dbReference type="PANTHER" id="PTHR46018">
    <property type="entry name" value="ZINC PHOSPHODIESTERASE ELAC PROTEIN 1"/>
    <property type="match status" value="1"/>
</dbReference>
<feature type="binding site" evidence="10">
    <location>
        <position position="68"/>
    </location>
    <ligand>
        <name>Zn(2+)</name>
        <dbReference type="ChEBI" id="CHEBI:29105"/>
        <label>2</label>
        <note>catalytic</note>
    </ligand>
</feature>
<evidence type="ECO:0000256" key="9">
    <source>
        <dbReference type="ARBA" id="ARBA00057812"/>
    </source>
</evidence>
<evidence type="ECO:0000256" key="4">
    <source>
        <dbReference type="ARBA" id="ARBA00022722"/>
    </source>
</evidence>
<dbReference type="InterPro" id="IPR036866">
    <property type="entry name" value="RibonucZ/Hydroxyglut_hydro"/>
</dbReference>
<name>A0A2K0A7V8_STAHA</name>